<protein>
    <submittedName>
        <fullName evidence="1">Uncharacterized protein</fullName>
    </submittedName>
</protein>
<proteinExistence type="predicted"/>
<evidence type="ECO:0000313" key="2">
    <source>
        <dbReference type="Proteomes" id="UP000676336"/>
    </source>
</evidence>
<name>A0A8S2Z0R5_9BILA</name>
<dbReference type="Proteomes" id="UP000676336">
    <property type="component" value="Unassembled WGS sequence"/>
</dbReference>
<organism evidence="1 2">
    <name type="scientific">Rotaria magnacalcarata</name>
    <dbReference type="NCBI Taxonomy" id="392030"/>
    <lineage>
        <taxon>Eukaryota</taxon>
        <taxon>Metazoa</taxon>
        <taxon>Spiralia</taxon>
        <taxon>Gnathifera</taxon>
        <taxon>Rotifera</taxon>
        <taxon>Eurotatoria</taxon>
        <taxon>Bdelloidea</taxon>
        <taxon>Philodinida</taxon>
        <taxon>Philodinidae</taxon>
        <taxon>Rotaria</taxon>
    </lineage>
</organism>
<reference evidence="1" key="1">
    <citation type="submission" date="2021-02" db="EMBL/GenBank/DDBJ databases">
        <authorList>
            <person name="Nowell W R."/>
        </authorList>
    </citation>
    <scope>NUCLEOTIDE SEQUENCE</scope>
</reference>
<comment type="caution">
    <text evidence="1">The sequence shown here is derived from an EMBL/GenBank/DDBJ whole genome shotgun (WGS) entry which is preliminary data.</text>
</comment>
<sequence length="43" mass="4109">GGTGGRSRIISGGGVLTAGWCSCMTSGEGGGGWSGRFSIIMSG</sequence>
<evidence type="ECO:0000313" key="1">
    <source>
        <dbReference type="EMBL" id="CAF4599103.1"/>
    </source>
</evidence>
<dbReference type="AlphaFoldDB" id="A0A8S2Z0R5"/>
<gene>
    <name evidence="1" type="ORF">SMN809_LOCUS39003</name>
</gene>
<feature type="non-terminal residue" evidence="1">
    <location>
        <position position="1"/>
    </location>
</feature>
<dbReference type="EMBL" id="CAJOBI010103543">
    <property type="protein sequence ID" value="CAF4599103.1"/>
    <property type="molecule type" value="Genomic_DNA"/>
</dbReference>
<accession>A0A8S2Z0R5</accession>